<dbReference type="SUPFAM" id="SSF56784">
    <property type="entry name" value="HAD-like"/>
    <property type="match status" value="1"/>
</dbReference>
<dbReference type="InterPro" id="IPR050155">
    <property type="entry name" value="HAD-like_hydrolase_sf"/>
</dbReference>
<sequence>MSSKHHILFDLDGTLTDSFKGIVHSVQYALSRYGIVENDLHKLTPFIGPPLTYSFREFYHFSDAQADEAVRYYCEYFSEKGWCENTAYPGIPEMLKTLCEAGKHLYVATSKLTEFAVRILEHFGLSVFFDYIGGASFDRSRESKVEVMRYLCQLANITDMDSAIMVGDRKFDVSGAHAIGMECVGVLYGYGSEAELSSVHADRLVSSVTELTYELLAKV</sequence>
<dbReference type="Gene3D" id="1.10.150.240">
    <property type="entry name" value="Putative phosphatase, domain 2"/>
    <property type="match status" value="1"/>
</dbReference>
<accession>A0ABR8VEJ5</accession>
<comment type="caution">
    <text evidence="1">The sequence shown here is derived from an EMBL/GenBank/DDBJ whole genome shotgun (WGS) entry which is preliminary data.</text>
</comment>
<dbReference type="RefSeq" id="WP_191710779.1">
    <property type="nucleotide sequence ID" value="NZ_JACSPQ010000019.1"/>
</dbReference>
<dbReference type="SFLD" id="SFLDS00003">
    <property type="entry name" value="Haloacid_Dehalogenase"/>
    <property type="match status" value="1"/>
</dbReference>
<dbReference type="Proteomes" id="UP000616346">
    <property type="component" value="Unassembled WGS sequence"/>
</dbReference>
<dbReference type="EMBL" id="JACSPQ010000019">
    <property type="protein sequence ID" value="MBD8003153.1"/>
    <property type="molecule type" value="Genomic_DNA"/>
</dbReference>
<keyword evidence="2" id="KW-1185">Reference proteome</keyword>
<protein>
    <submittedName>
        <fullName evidence="1">HAD hydrolase-like protein</fullName>
    </submittedName>
</protein>
<dbReference type="InterPro" id="IPR036412">
    <property type="entry name" value="HAD-like_sf"/>
</dbReference>
<dbReference type="Gene3D" id="3.40.50.1000">
    <property type="entry name" value="HAD superfamily/HAD-like"/>
    <property type="match status" value="1"/>
</dbReference>
<dbReference type="PANTHER" id="PTHR43434">
    <property type="entry name" value="PHOSPHOGLYCOLATE PHOSPHATASE"/>
    <property type="match status" value="1"/>
</dbReference>
<name>A0ABR8VEJ5_9BACT</name>
<evidence type="ECO:0000313" key="2">
    <source>
        <dbReference type="Proteomes" id="UP000616346"/>
    </source>
</evidence>
<dbReference type="Pfam" id="PF13419">
    <property type="entry name" value="HAD_2"/>
    <property type="match status" value="1"/>
</dbReference>
<reference evidence="1 2" key="1">
    <citation type="submission" date="2020-08" db="EMBL/GenBank/DDBJ databases">
        <title>A Genomic Blueprint of the Chicken Gut Microbiome.</title>
        <authorList>
            <person name="Gilroy R."/>
            <person name="Ravi A."/>
            <person name="Getino M."/>
            <person name="Pursley I."/>
            <person name="Horton D.L."/>
            <person name="Alikhan N.-F."/>
            <person name="Baker D."/>
            <person name="Gharbi K."/>
            <person name="Hall N."/>
            <person name="Watson M."/>
            <person name="Adriaenssens E.M."/>
            <person name="Foster-Nyarko E."/>
            <person name="Jarju S."/>
            <person name="Secka A."/>
            <person name="Antonio M."/>
            <person name="Oren A."/>
            <person name="Chaudhuri R."/>
            <person name="La Ragione R.M."/>
            <person name="Hildebrand F."/>
            <person name="Pallen M.J."/>
        </authorList>
    </citation>
    <scope>NUCLEOTIDE SEQUENCE [LARGE SCALE GENOMIC DNA]</scope>
    <source>
        <strain evidence="1 2">Sa1YUN3</strain>
    </source>
</reference>
<evidence type="ECO:0000313" key="1">
    <source>
        <dbReference type="EMBL" id="MBD8003153.1"/>
    </source>
</evidence>
<dbReference type="InterPro" id="IPR023198">
    <property type="entry name" value="PGP-like_dom2"/>
</dbReference>
<dbReference type="PANTHER" id="PTHR43434:SF20">
    <property type="entry name" value="5'-NUCLEOTIDASE"/>
    <property type="match status" value="1"/>
</dbReference>
<dbReference type="SFLD" id="SFLDG01129">
    <property type="entry name" value="C1.5:_HAD__Beta-PGM__Phosphata"/>
    <property type="match status" value="1"/>
</dbReference>
<gene>
    <name evidence="1" type="ORF">H9626_13185</name>
</gene>
<dbReference type="InterPro" id="IPR041492">
    <property type="entry name" value="HAD_2"/>
</dbReference>
<proteinExistence type="predicted"/>
<organism evidence="1 2">
    <name type="scientific">Phocaeicola faecium</name>
    <dbReference type="NCBI Taxonomy" id="2762213"/>
    <lineage>
        <taxon>Bacteria</taxon>
        <taxon>Pseudomonadati</taxon>
        <taxon>Bacteroidota</taxon>
        <taxon>Bacteroidia</taxon>
        <taxon>Bacteroidales</taxon>
        <taxon>Bacteroidaceae</taxon>
        <taxon>Phocaeicola</taxon>
    </lineage>
</organism>
<dbReference type="InterPro" id="IPR023214">
    <property type="entry name" value="HAD_sf"/>
</dbReference>